<dbReference type="InterPro" id="IPR025875">
    <property type="entry name" value="Leu-rich_rpt_4"/>
</dbReference>
<evidence type="ECO:0000313" key="3">
    <source>
        <dbReference type="EMBL" id="QWQ32252.1"/>
    </source>
</evidence>
<dbReference type="SUPFAM" id="SSF52058">
    <property type="entry name" value="L domain-like"/>
    <property type="match status" value="1"/>
</dbReference>
<dbReference type="InterPro" id="IPR050836">
    <property type="entry name" value="SDS22/Internalin_LRR"/>
</dbReference>
<dbReference type="PROSITE" id="PS51450">
    <property type="entry name" value="LRR"/>
    <property type="match status" value="2"/>
</dbReference>
<organism evidence="3 4">
    <name type="scientific">Candidatus Minimicrobia naudis</name>
    <dbReference type="NCBI Taxonomy" id="2841263"/>
    <lineage>
        <taxon>Bacteria</taxon>
        <taxon>Candidatus Saccharimonadota</taxon>
        <taxon>Candidatus Saccharimonadota incertae sedis</taxon>
        <taxon>Candidatus Minimicrobia</taxon>
    </lineage>
</organism>
<dbReference type="EMBL" id="CP076460">
    <property type="protein sequence ID" value="QWQ32252.1"/>
    <property type="molecule type" value="Genomic_DNA"/>
</dbReference>
<dbReference type="InterPro" id="IPR032675">
    <property type="entry name" value="LRR_dom_sf"/>
</dbReference>
<evidence type="ECO:0000256" key="2">
    <source>
        <dbReference type="ARBA" id="ARBA00022737"/>
    </source>
</evidence>
<name>A0A8F1MCG4_9BACT</name>
<dbReference type="Gene3D" id="3.80.10.10">
    <property type="entry name" value="Ribonuclease Inhibitor"/>
    <property type="match status" value="1"/>
</dbReference>
<gene>
    <name evidence="3" type="ORF">KOY48_05425</name>
</gene>
<sequence>MTAKEIPYSQKIWTTKRSKQHRNGPFDKPFFLRLNIAIGGNYIDGPNGKSSKAYNVVAEEPSTFPATMSVDYVRVYQKREPKEVELKDTELRKLLNEKLGEKLGTTRTKNQKITDVELEKLTDLNLDNSNITNLTGIEAAKNLKNLSLNHNSISNLSPLAGLTSLKTLSLKENKITDISPLTGLTSLTSLNLEDQQPSIKPTDKSFASPLKGSCRKYCRYK</sequence>
<dbReference type="Proteomes" id="UP000679129">
    <property type="component" value="Chromosome"/>
</dbReference>
<accession>A0A8F1MCG4</accession>
<evidence type="ECO:0000256" key="1">
    <source>
        <dbReference type="ARBA" id="ARBA00022614"/>
    </source>
</evidence>
<dbReference type="Gene3D" id="2.60.120.200">
    <property type="match status" value="1"/>
</dbReference>
<keyword evidence="4" id="KW-1185">Reference proteome</keyword>
<dbReference type="SUPFAM" id="SSF49899">
    <property type="entry name" value="Concanavalin A-like lectins/glucanases"/>
    <property type="match status" value="1"/>
</dbReference>
<dbReference type="KEGG" id="mnd:KOY48_05425"/>
<reference evidence="3" key="1">
    <citation type="submission" date="2021-06" db="EMBL/GenBank/DDBJ databases">
        <title>An adapted protocol for Saccharibacteria cultivation: two new species join this phylum of Candidate Phyla Radiations.</title>
        <authorList>
            <person name="Ibrahim A."/>
            <person name="Maatouk M."/>
            <person name="Zgheib R."/>
            <person name="Haddad G."/>
            <person name="Bou Khalil J."/>
            <person name="Raoult D."/>
            <person name="Bittar F."/>
        </authorList>
    </citation>
    <scope>NUCLEOTIDE SEQUENCE</scope>
    <source>
        <strain evidence="3">IHU1</strain>
    </source>
</reference>
<evidence type="ECO:0000313" key="4">
    <source>
        <dbReference type="Proteomes" id="UP000679129"/>
    </source>
</evidence>
<dbReference type="InterPro" id="IPR013320">
    <property type="entry name" value="ConA-like_dom_sf"/>
</dbReference>
<dbReference type="SMART" id="SM00365">
    <property type="entry name" value="LRR_SD22"/>
    <property type="match status" value="2"/>
</dbReference>
<keyword evidence="2" id="KW-0677">Repeat</keyword>
<keyword evidence="1" id="KW-0433">Leucine-rich repeat</keyword>
<dbReference type="InterPro" id="IPR001611">
    <property type="entry name" value="Leu-rich_rpt"/>
</dbReference>
<dbReference type="PANTHER" id="PTHR46652:SF3">
    <property type="entry name" value="LEUCINE-RICH REPEAT-CONTAINING PROTEIN 9"/>
    <property type="match status" value="1"/>
</dbReference>
<dbReference type="Pfam" id="PF12799">
    <property type="entry name" value="LRR_4"/>
    <property type="match status" value="1"/>
</dbReference>
<dbReference type="AlphaFoldDB" id="A0A8F1MCG4"/>
<proteinExistence type="predicted"/>
<dbReference type="PANTHER" id="PTHR46652">
    <property type="entry name" value="LEUCINE-RICH REPEAT AND IQ DOMAIN-CONTAINING PROTEIN 1-RELATED"/>
    <property type="match status" value="1"/>
</dbReference>
<protein>
    <submittedName>
        <fullName evidence="3">Leucine-rich repeat domain-containing protein</fullName>
    </submittedName>
</protein>